<dbReference type="EC" id="5.4.99.18" evidence="3 4"/>
<comment type="function">
    <text evidence="3 4">Catalyzes the conversion of N5-carboxyaminoimidazole ribonucleotide (N5-CAIR) to 4-carboxy-5-aminoimidazole ribonucleotide (CAIR).</text>
</comment>
<feature type="binding site" evidence="3">
    <location>
        <position position="17"/>
    </location>
    <ligand>
        <name>substrate</name>
    </ligand>
</feature>
<accession>A0ABY5AN96</accession>
<dbReference type="SMART" id="SM01001">
    <property type="entry name" value="AIRC"/>
    <property type="match status" value="1"/>
</dbReference>
<reference evidence="6" key="1">
    <citation type="submission" date="2022-06" db="EMBL/GenBank/DDBJ databases">
        <title>Genome sequence of Phormidium yuhuli AB48 isolated from an industrial photobioreactor environment.</title>
        <authorList>
            <person name="Qiu Y."/>
            <person name="Noonan A.J.C."/>
            <person name="Dofher K."/>
            <person name="Koch M."/>
            <person name="Kieft B."/>
            <person name="Lin X."/>
            <person name="Ziels R.M."/>
            <person name="Hallam S.J."/>
        </authorList>
    </citation>
    <scope>NUCLEOTIDE SEQUENCE</scope>
    <source>
        <strain evidence="6">AB48</strain>
    </source>
</reference>
<dbReference type="InterPro" id="IPR033747">
    <property type="entry name" value="PurE_ClassI"/>
</dbReference>
<dbReference type="PIRSF" id="PIRSF001338">
    <property type="entry name" value="AIR_carboxylase"/>
    <property type="match status" value="1"/>
</dbReference>
<dbReference type="Gene3D" id="3.40.50.1970">
    <property type="match status" value="1"/>
</dbReference>
<comment type="similarity">
    <text evidence="3">Belongs to the AIR carboxylase family. Class I subfamily.</text>
</comment>
<evidence type="ECO:0000256" key="2">
    <source>
        <dbReference type="ARBA" id="ARBA00023235"/>
    </source>
</evidence>
<dbReference type="RefSeq" id="WP_252662428.1">
    <property type="nucleotide sequence ID" value="NZ_CP098611.1"/>
</dbReference>
<dbReference type="SUPFAM" id="SSF52255">
    <property type="entry name" value="N5-CAIR mutase (phosphoribosylaminoimidazole carboxylase, PurE)"/>
    <property type="match status" value="1"/>
</dbReference>
<gene>
    <name evidence="3 6" type="primary">purE</name>
    <name evidence="6" type="ORF">NEA10_16375</name>
</gene>
<dbReference type="HAMAP" id="MF_01929">
    <property type="entry name" value="PurE_classI"/>
    <property type="match status" value="1"/>
</dbReference>
<dbReference type="EMBL" id="CP098611">
    <property type="protein sequence ID" value="USR90398.1"/>
    <property type="molecule type" value="Genomic_DNA"/>
</dbReference>
<dbReference type="InterPro" id="IPR000031">
    <property type="entry name" value="PurE_dom"/>
</dbReference>
<evidence type="ECO:0000256" key="4">
    <source>
        <dbReference type="PIRNR" id="PIRNR001338"/>
    </source>
</evidence>
<keyword evidence="2 3" id="KW-0413">Isomerase</keyword>
<evidence type="ECO:0000256" key="3">
    <source>
        <dbReference type="HAMAP-Rule" id="MF_01929"/>
    </source>
</evidence>
<evidence type="ECO:0000256" key="1">
    <source>
        <dbReference type="ARBA" id="ARBA00022755"/>
    </source>
</evidence>
<name>A0ABY5AN96_9CYAN</name>
<comment type="catalytic activity">
    <reaction evidence="3 4">
        <text>5-carboxyamino-1-(5-phospho-D-ribosyl)imidazole + H(+) = 5-amino-1-(5-phospho-D-ribosyl)imidazole-4-carboxylate</text>
        <dbReference type="Rhea" id="RHEA:13193"/>
        <dbReference type="ChEBI" id="CHEBI:15378"/>
        <dbReference type="ChEBI" id="CHEBI:58730"/>
        <dbReference type="ChEBI" id="CHEBI:77657"/>
        <dbReference type="EC" id="5.4.99.18"/>
    </reaction>
</comment>
<dbReference type="InterPro" id="IPR024694">
    <property type="entry name" value="PurE_prokaryotes"/>
</dbReference>
<dbReference type="PANTHER" id="PTHR23046:SF2">
    <property type="entry name" value="PHOSPHORIBOSYLAMINOIMIDAZOLE CARBOXYLASE"/>
    <property type="match status" value="1"/>
</dbReference>
<evidence type="ECO:0000259" key="5">
    <source>
        <dbReference type="SMART" id="SM01001"/>
    </source>
</evidence>
<proteinExistence type="inferred from homology"/>
<comment type="pathway">
    <text evidence="3 4">Purine metabolism; IMP biosynthesis via de novo pathway; 5-amino-1-(5-phospho-D-ribosyl)imidazole-4-carboxylate from 5-amino-1-(5-phospho-D-ribosyl)imidazole (N5-CAIR route): step 2/2.</text>
</comment>
<dbReference type="GO" id="GO:0004638">
    <property type="term" value="F:phosphoribosylaminoimidazole carboxylase activity"/>
    <property type="evidence" value="ECO:0007669"/>
    <property type="project" value="UniProtKB-EC"/>
</dbReference>
<sequence length="177" mass="18850">MTSSDPKTPQIGIIMGSDSDLPTMNAALEICQQFQVSHEVAIVSAHRTPERLVDYAKTAHERGLKVIIAGAGGAAHLPGMVAALTPLPVIGVPVATRHLGGLDSLYSIVQMPRGIPVATVAIGNAQNAGLLAIQILGSHDVFLLQKVQEYRQDLKDSVLQRQQRLDELGATAYLQQS</sequence>
<dbReference type="NCBIfam" id="TIGR01162">
    <property type="entry name" value="purE"/>
    <property type="match status" value="1"/>
</dbReference>
<feature type="binding site" evidence="3">
    <location>
        <position position="20"/>
    </location>
    <ligand>
        <name>substrate</name>
    </ligand>
</feature>
<dbReference type="Pfam" id="PF00731">
    <property type="entry name" value="AIRC"/>
    <property type="match status" value="1"/>
</dbReference>
<dbReference type="GO" id="GO:0034023">
    <property type="term" value="F:5-(carboxyamino)imidazole ribonucleotide mutase activity"/>
    <property type="evidence" value="ECO:0007669"/>
    <property type="project" value="UniProtKB-EC"/>
</dbReference>
<protein>
    <recommendedName>
        <fullName evidence="3 4">N5-carboxyaminoimidazole ribonucleotide mutase</fullName>
        <shortName evidence="3 4">N5-CAIR mutase</shortName>
        <ecNumber evidence="3 4">5.4.99.18</ecNumber>
    </recommendedName>
    <alternativeName>
        <fullName evidence="3">5-(carboxyamino)imidazole ribonucleotide mutase</fullName>
    </alternativeName>
</protein>
<dbReference type="PANTHER" id="PTHR23046">
    <property type="entry name" value="PHOSPHORIBOSYLAMINOIMIDAZOLE CARBOXYLASE CATALYTIC SUBUNIT"/>
    <property type="match status" value="1"/>
</dbReference>
<feature type="binding site" evidence="3">
    <location>
        <position position="47"/>
    </location>
    <ligand>
        <name>substrate</name>
    </ligand>
</feature>
<evidence type="ECO:0000313" key="6">
    <source>
        <dbReference type="EMBL" id="USR90398.1"/>
    </source>
</evidence>
<keyword evidence="6" id="KW-0456">Lyase</keyword>
<dbReference type="Proteomes" id="UP001056708">
    <property type="component" value="Chromosome"/>
</dbReference>
<feature type="domain" description="PurE" evidence="5">
    <location>
        <begin position="9"/>
        <end position="158"/>
    </location>
</feature>
<evidence type="ECO:0000313" key="7">
    <source>
        <dbReference type="Proteomes" id="UP001056708"/>
    </source>
</evidence>
<keyword evidence="7" id="KW-1185">Reference proteome</keyword>
<keyword evidence="1 3" id="KW-0658">Purine biosynthesis</keyword>
<organism evidence="6 7">
    <name type="scientific">Phormidium yuhuli AB48</name>
    <dbReference type="NCBI Taxonomy" id="2940671"/>
    <lineage>
        <taxon>Bacteria</taxon>
        <taxon>Bacillati</taxon>
        <taxon>Cyanobacteriota</taxon>
        <taxon>Cyanophyceae</taxon>
        <taxon>Oscillatoriophycideae</taxon>
        <taxon>Oscillatoriales</taxon>
        <taxon>Oscillatoriaceae</taxon>
        <taxon>Phormidium</taxon>
        <taxon>Phormidium yuhuli</taxon>
    </lineage>
</organism>